<keyword evidence="2" id="KW-1185">Reference proteome</keyword>
<protein>
    <submittedName>
        <fullName evidence="1">Uncharacterized protein</fullName>
    </submittedName>
</protein>
<organism evidence="1 2">
    <name type="scientific">Caerostris extrusa</name>
    <name type="common">Bark spider</name>
    <name type="synonym">Caerostris bankana</name>
    <dbReference type="NCBI Taxonomy" id="172846"/>
    <lineage>
        <taxon>Eukaryota</taxon>
        <taxon>Metazoa</taxon>
        <taxon>Ecdysozoa</taxon>
        <taxon>Arthropoda</taxon>
        <taxon>Chelicerata</taxon>
        <taxon>Arachnida</taxon>
        <taxon>Araneae</taxon>
        <taxon>Araneomorphae</taxon>
        <taxon>Entelegynae</taxon>
        <taxon>Araneoidea</taxon>
        <taxon>Araneidae</taxon>
        <taxon>Caerostris</taxon>
    </lineage>
</organism>
<dbReference type="AlphaFoldDB" id="A0AAV4Y0Z6"/>
<sequence length="114" mass="13015">MENFKDLDHFQSHDEDLTSYNNKYLVKYILLKDILSTVRNDNTYFPGYDGVCDGPSVLQHEDKLGAGKQGAVQVDRRARRLNGSLLHRRYAGSPWRAMISRVKAATALSRTEIE</sequence>
<gene>
    <name evidence="1" type="ORF">CEXT_134251</name>
</gene>
<dbReference type="Proteomes" id="UP001054945">
    <property type="component" value="Unassembled WGS sequence"/>
</dbReference>
<accession>A0AAV4Y0Z6</accession>
<reference evidence="1 2" key="1">
    <citation type="submission" date="2021-06" db="EMBL/GenBank/DDBJ databases">
        <title>Caerostris extrusa draft genome.</title>
        <authorList>
            <person name="Kono N."/>
            <person name="Arakawa K."/>
        </authorList>
    </citation>
    <scope>NUCLEOTIDE SEQUENCE [LARGE SCALE GENOMIC DNA]</scope>
</reference>
<dbReference type="EMBL" id="BPLR01018616">
    <property type="protein sequence ID" value="GIZ01022.1"/>
    <property type="molecule type" value="Genomic_DNA"/>
</dbReference>
<evidence type="ECO:0000313" key="2">
    <source>
        <dbReference type="Proteomes" id="UP001054945"/>
    </source>
</evidence>
<comment type="caution">
    <text evidence="1">The sequence shown here is derived from an EMBL/GenBank/DDBJ whole genome shotgun (WGS) entry which is preliminary data.</text>
</comment>
<proteinExistence type="predicted"/>
<evidence type="ECO:0000313" key="1">
    <source>
        <dbReference type="EMBL" id="GIZ01022.1"/>
    </source>
</evidence>
<name>A0AAV4Y0Z6_CAEEX</name>